<dbReference type="Pfam" id="PF00364">
    <property type="entry name" value="Biotin_lipoyl"/>
    <property type="match status" value="1"/>
</dbReference>
<gene>
    <name evidence="3" type="primary">yngHB</name>
    <name evidence="3" type="ORF">BRLA_c035100</name>
</gene>
<dbReference type="CDD" id="cd06850">
    <property type="entry name" value="biotinyl_domain"/>
    <property type="match status" value="1"/>
</dbReference>
<dbReference type="STRING" id="1042163.BRLA_c035100"/>
<name>A0A075R5G4_BRELA</name>
<dbReference type="Proteomes" id="UP000005850">
    <property type="component" value="Chromosome"/>
</dbReference>
<dbReference type="InterPro" id="IPR050709">
    <property type="entry name" value="Biotin_Carboxyl_Carrier/Decarb"/>
</dbReference>
<organism evidence="3 4">
    <name type="scientific">Brevibacillus laterosporus LMG 15441</name>
    <dbReference type="NCBI Taxonomy" id="1042163"/>
    <lineage>
        <taxon>Bacteria</taxon>
        <taxon>Bacillati</taxon>
        <taxon>Bacillota</taxon>
        <taxon>Bacilli</taxon>
        <taxon>Bacillales</taxon>
        <taxon>Paenibacillaceae</taxon>
        <taxon>Brevibacillus</taxon>
    </lineage>
</organism>
<evidence type="ECO:0000313" key="3">
    <source>
        <dbReference type="EMBL" id="AIG27822.1"/>
    </source>
</evidence>
<accession>A0A075R5G4</accession>
<protein>
    <submittedName>
        <fullName evidence="3">Biotin/lipoyl attachment protein</fullName>
    </submittedName>
</protein>
<keyword evidence="1" id="KW-0092">Biotin</keyword>
<dbReference type="PANTHER" id="PTHR45266">
    <property type="entry name" value="OXALOACETATE DECARBOXYLASE ALPHA CHAIN"/>
    <property type="match status" value="1"/>
</dbReference>
<evidence type="ECO:0000256" key="1">
    <source>
        <dbReference type="ARBA" id="ARBA00023267"/>
    </source>
</evidence>
<keyword evidence="4" id="KW-1185">Reference proteome</keyword>
<dbReference type="SUPFAM" id="SSF51230">
    <property type="entry name" value="Single hybrid motif"/>
    <property type="match status" value="1"/>
</dbReference>
<dbReference type="InterPro" id="IPR000089">
    <property type="entry name" value="Biotin_lipoyl"/>
</dbReference>
<dbReference type="KEGG" id="blr:BRLA_c035100"/>
<reference evidence="3 4" key="1">
    <citation type="journal article" date="2011" name="J. Bacteriol.">
        <title>Genome sequence of Brevibacillus laterosporus LMG 15441, a pathogen of invertebrates.</title>
        <authorList>
            <person name="Djukic M."/>
            <person name="Poehlein A."/>
            <person name="Thurmer A."/>
            <person name="Daniel R."/>
        </authorList>
    </citation>
    <scope>NUCLEOTIDE SEQUENCE [LARGE SCALE GENOMIC DNA]</scope>
    <source>
        <strain evidence="3 4">LMG 15441</strain>
    </source>
</reference>
<dbReference type="NCBIfam" id="NF006079">
    <property type="entry name" value="PRK08225.1"/>
    <property type="match status" value="1"/>
</dbReference>
<dbReference type="PROSITE" id="PS50968">
    <property type="entry name" value="BIOTINYL_LIPOYL"/>
    <property type="match status" value="1"/>
</dbReference>
<dbReference type="AlphaFoldDB" id="A0A075R5G4"/>
<evidence type="ECO:0000313" key="4">
    <source>
        <dbReference type="Proteomes" id="UP000005850"/>
    </source>
</evidence>
<dbReference type="Gene3D" id="2.40.50.100">
    <property type="match status" value="1"/>
</dbReference>
<dbReference type="PANTHER" id="PTHR45266:SF3">
    <property type="entry name" value="OXALOACETATE DECARBOXYLASE ALPHA CHAIN"/>
    <property type="match status" value="1"/>
</dbReference>
<dbReference type="eggNOG" id="COG1038">
    <property type="taxonomic scope" value="Bacteria"/>
</dbReference>
<dbReference type="HOGENOM" id="CLU_016733_9_1_9"/>
<feature type="domain" description="Lipoyl-binding" evidence="2">
    <location>
        <begin position="1"/>
        <end position="70"/>
    </location>
</feature>
<evidence type="ECO:0000259" key="2">
    <source>
        <dbReference type="PROSITE" id="PS50968"/>
    </source>
</evidence>
<proteinExistence type="predicted"/>
<dbReference type="RefSeq" id="WP_003336669.1">
    <property type="nucleotide sequence ID" value="NZ_CP007806.1"/>
</dbReference>
<dbReference type="InterPro" id="IPR011053">
    <property type="entry name" value="Single_hybrid_motif"/>
</dbReference>
<sequence>MKQVTASMAGTVIQLLAQAGAEVSAGADVVMLESMKMEVPIQTESAGKVASVKVNVGDFVNEGDVLLELE</sequence>
<dbReference type="EMBL" id="CP007806">
    <property type="protein sequence ID" value="AIG27822.1"/>
    <property type="molecule type" value="Genomic_DNA"/>
</dbReference>